<evidence type="ECO:0000313" key="3">
    <source>
        <dbReference type="EMBL" id="ERJ93876.1"/>
    </source>
</evidence>
<gene>
    <name evidence="3" type="ORF">HMPREF9193_00597</name>
</gene>
<reference evidence="3 4" key="1">
    <citation type="submission" date="2013-08" db="EMBL/GenBank/DDBJ databases">
        <authorList>
            <person name="Weinstock G."/>
            <person name="Sodergren E."/>
            <person name="Wylie T."/>
            <person name="Fulton L."/>
            <person name="Fulton R."/>
            <person name="Fronick C."/>
            <person name="O'Laughlin M."/>
            <person name="Godfrey J."/>
            <person name="Miner T."/>
            <person name="Herter B."/>
            <person name="Appelbaum E."/>
            <person name="Cordes M."/>
            <person name="Lek S."/>
            <person name="Wollam A."/>
            <person name="Pepin K.H."/>
            <person name="Palsikar V.B."/>
            <person name="Mitreva M."/>
            <person name="Wilson R.K."/>
        </authorList>
    </citation>
    <scope>NUCLEOTIDE SEQUENCE [LARGE SCALE GENOMIC DNA]</scope>
    <source>
        <strain evidence="3 4">ATCC 700332</strain>
    </source>
</reference>
<protein>
    <submittedName>
        <fullName evidence="3">Uncharacterized protein</fullName>
    </submittedName>
</protein>
<comment type="caution">
    <text evidence="3">The sequence shown here is derived from an EMBL/GenBank/DDBJ whole genome shotgun (WGS) entry which is preliminary data.</text>
</comment>
<proteinExistence type="predicted"/>
<keyword evidence="4" id="KW-1185">Reference proteome</keyword>
<dbReference type="Proteomes" id="UP000016649">
    <property type="component" value="Unassembled WGS sequence"/>
</dbReference>
<dbReference type="RefSeq" id="WP_021686445.1">
    <property type="nucleotide sequence ID" value="NZ_KI260556.1"/>
</dbReference>
<accession>A0ABN0P0D7</accession>
<evidence type="ECO:0000256" key="2">
    <source>
        <dbReference type="SAM" id="Phobius"/>
    </source>
</evidence>
<keyword evidence="2" id="KW-0472">Membrane</keyword>
<organism evidence="3 4">
    <name type="scientific">Treponema lecithinolyticum ATCC 700332</name>
    <dbReference type="NCBI Taxonomy" id="1321815"/>
    <lineage>
        <taxon>Bacteria</taxon>
        <taxon>Pseudomonadati</taxon>
        <taxon>Spirochaetota</taxon>
        <taxon>Spirochaetia</taxon>
        <taxon>Spirochaetales</taxon>
        <taxon>Treponemataceae</taxon>
        <taxon>Treponema</taxon>
    </lineage>
</organism>
<sequence>MTSGQKVAISLLTAILVFAAFAVLSFTKLFSVVETRFYQNAIVRDVNGKLADVSAFLEQYINDAQKKFAPLAENPSVKSSFTFDQSDENIKGREDAFGALMNAVPALSGVRIIDKNGKRIHYSTFTDDILQQTDKAISYRLYADINELAYNEIDTADEQAARIVCDPKNERILYCFPLYDSFFVYRGTLVFYTASSDFIREAVRRKLVRFTDKAVFAGNRKKPVFVFGLPNGISENLIDAVNKKWEQGTSAIERIGENEKSDVWVLLSGSGNSFASIENVRIYAAWLYPENLFVFSDSLKILLLLSVFVSTLLVIFLIFNIKSDDMNIIRERIKRFQLAVINEYVAAKTEVDWNMVYADMSRRKQEVREGIKRSLGSRAKRRSSEVDFLLDTSWNEIMAVLSAQSGIQSTGSSDVTATQIKDLLEQILLQGGVHSVQKNQSIQNTVYPAAQAEKNVHDASLSVERLYPENTQSTVLLSAENSAQQTVEQTPAQTLPESEAVLQAEDIDELEELGELDEVEELEDFEDKTEPFGPVENVEPVELKPQANASGDAGIEPLDVLAEIETEDEPAAAPEAVAGITADKPAAEPETEDIFADGTDALSVGGELCVTETEPDTPAAGETLAVIDETDMFIEQDAYIAGEDTPFTDTDIFAGGNTDELAVLPAEKIGTEAEPESVVLQPAAEIEPETIDAETEFVAIAESESSAMVNADESTAAADETEAFDEAADADAGADNAVSEITVTADAESDNADEPAASIATTPEIEIEDEPVAPAAGSSQTHSKPIPVSVFQKNIVLDNIESETKTAADSVLAQNDETDDGIASAEFLEELPFSFTLGKMAPPPSGLLLKPAAESILEKDGLFVIADEAELDITPADLNSEFQELVDSVLKI</sequence>
<feature type="region of interest" description="Disordered" evidence="1">
    <location>
        <begin position="744"/>
        <end position="765"/>
    </location>
</feature>
<name>A0ABN0P0D7_TRELE</name>
<dbReference type="EMBL" id="AWVH01000013">
    <property type="protein sequence ID" value="ERJ93876.1"/>
    <property type="molecule type" value="Genomic_DNA"/>
</dbReference>
<keyword evidence="2" id="KW-1133">Transmembrane helix</keyword>
<evidence type="ECO:0000256" key="1">
    <source>
        <dbReference type="SAM" id="MobiDB-lite"/>
    </source>
</evidence>
<evidence type="ECO:0000313" key="4">
    <source>
        <dbReference type="Proteomes" id="UP000016649"/>
    </source>
</evidence>
<keyword evidence="2" id="KW-0812">Transmembrane</keyword>
<feature type="transmembrane region" description="Helical" evidence="2">
    <location>
        <begin position="301"/>
        <end position="321"/>
    </location>
</feature>